<comment type="similarity">
    <text evidence="6">Belongs to the peptidase M24A family. Methionine aminopeptidase type 1 subfamily.</text>
</comment>
<dbReference type="EMBL" id="CP097899">
    <property type="protein sequence ID" value="URN96511.1"/>
    <property type="molecule type" value="Genomic_DNA"/>
</dbReference>
<feature type="binding site" evidence="6">
    <location>
        <position position="204"/>
    </location>
    <ligand>
        <name>a divalent metal cation</name>
        <dbReference type="ChEBI" id="CHEBI:60240"/>
        <label>2</label>
        <note>catalytic</note>
    </ligand>
</feature>
<dbReference type="Proteomes" id="UP001056756">
    <property type="component" value="Chromosome"/>
</dbReference>
<dbReference type="Pfam" id="PF00557">
    <property type="entry name" value="Peptidase_M24"/>
    <property type="match status" value="1"/>
</dbReference>
<keyword evidence="2 6" id="KW-0031">Aminopeptidase</keyword>
<evidence type="ECO:0000256" key="7">
    <source>
        <dbReference type="RuleBase" id="RU003653"/>
    </source>
</evidence>
<dbReference type="GO" id="GO:0006508">
    <property type="term" value="P:proteolysis"/>
    <property type="evidence" value="ECO:0007669"/>
    <property type="project" value="UniProtKB-KW"/>
</dbReference>
<dbReference type="PRINTS" id="PR00599">
    <property type="entry name" value="MAPEPTIDASE"/>
</dbReference>
<reference evidence="9" key="1">
    <citation type="submission" date="2022-05" db="EMBL/GenBank/DDBJ databases">
        <title>Novel bacterial taxa in a minimal lignocellulolytic consortium and its capacity to transform plastics disclosed by genome-resolved metagenomics.</title>
        <authorList>
            <person name="Rodriguez C.A.D."/>
            <person name="Diaz-Garcia L."/>
            <person name="Herrera K."/>
            <person name="Tarazona N.A."/>
            <person name="Sproer C."/>
            <person name="Overmann J."/>
            <person name="Jimenez D.J."/>
        </authorList>
    </citation>
    <scope>NUCLEOTIDE SEQUENCE</scope>
    <source>
        <strain evidence="9">MAG5</strain>
    </source>
</reference>
<proteinExistence type="inferred from homology"/>
<feature type="binding site" evidence="6">
    <location>
        <position position="235"/>
    </location>
    <ligand>
        <name>a divalent metal cation</name>
        <dbReference type="ChEBI" id="CHEBI:60240"/>
        <label>1</label>
    </ligand>
</feature>
<feature type="domain" description="Peptidase M24" evidence="8">
    <location>
        <begin position="15"/>
        <end position="242"/>
    </location>
</feature>
<accession>A0A9J6ZKK8</accession>
<feature type="binding site" evidence="6">
    <location>
        <position position="108"/>
    </location>
    <ligand>
        <name>a divalent metal cation</name>
        <dbReference type="ChEBI" id="CHEBI:60240"/>
        <label>2</label>
        <note>catalytic</note>
    </ligand>
</feature>
<evidence type="ECO:0000256" key="5">
    <source>
        <dbReference type="ARBA" id="ARBA00022801"/>
    </source>
</evidence>
<evidence type="ECO:0000256" key="1">
    <source>
        <dbReference type="ARBA" id="ARBA00002521"/>
    </source>
</evidence>
<dbReference type="KEGG" id="plig:NAG76_09945"/>
<feature type="binding site" evidence="6">
    <location>
        <position position="80"/>
    </location>
    <ligand>
        <name>substrate</name>
    </ligand>
</feature>
<dbReference type="GO" id="GO:0004239">
    <property type="term" value="F:initiator methionyl aminopeptidase activity"/>
    <property type="evidence" value="ECO:0007669"/>
    <property type="project" value="UniProtKB-UniRule"/>
</dbReference>
<comment type="cofactor">
    <cofactor evidence="6">
        <name>Co(2+)</name>
        <dbReference type="ChEBI" id="CHEBI:48828"/>
    </cofactor>
    <cofactor evidence="6">
        <name>Zn(2+)</name>
        <dbReference type="ChEBI" id="CHEBI:29105"/>
    </cofactor>
    <cofactor evidence="6">
        <name>Mn(2+)</name>
        <dbReference type="ChEBI" id="CHEBI:29035"/>
    </cofactor>
    <cofactor evidence="6">
        <name>Fe(2+)</name>
        <dbReference type="ChEBI" id="CHEBI:29033"/>
    </cofactor>
    <text evidence="6">Binds 2 divalent metal cations per subunit. Has a high-affinity and a low affinity metal-binding site. The true nature of the physiological cofactor is under debate. The enzyme is active with cobalt, zinc, manganese or divalent iron ions. Most likely, methionine aminopeptidases function as mononuclear Fe(2+)-metalloproteases under physiological conditions, and the catalytically relevant metal-binding site has been assigned to the histidine-containing high-affinity site.</text>
</comment>
<evidence type="ECO:0000313" key="9">
    <source>
        <dbReference type="EMBL" id="URN96511.1"/>
    </source>
</evidence>
<dbReference type="GO" id="GO:0046872">
    <property type="term" value="F:metal ion binding"/>
    <property type="evidence" value="ECO:0007669"/>
    <property type="project" value="UniProtKB-UniRule"/>
</dbReference>
<dbReference type="InterPro" id="IPR000994">
    <property type="entry name" value="Pept_M24"/>
</dbReference>
<feature type="binding site" evidence="6">
    <location>
        <position position="178"/>
    </location>
    <ligand>
        <name>substrate</name>
    </ligand>
</feature>
<comment type="subunit">
    <text evidence="6">Monomer.</text>
</comment>
<dbReference type="EC" id="3.4.11.18" evidence="6 7"/>
<feature type="binding site" evidence="6">
    <location>
        <position position="97"/>
    </location>
    <ligand>
        <name>a divalent metal cation</name>
        <dbReference type="ChEBI" id="CHEBI:60240"/>
        <label>1</label>
    </ligand>
</feature>
<dbReference type="InterPro" id="IPR001714">
    <property type="entry name" value="Pept_M24_MAP"/>
</dbReference>
<dbReference type="Gene3D" id="3.90.230.10">
    <property type="entry name" value="Creatinase/methionine aminopeptidase superfamily"/>
    <property type="match status" value="1"/>
</dbReference>
<feature type="binding site" evidence="6">
    <location>
        <position position="108"/>
    </location>
    <ligand>
        <name>a divalent metal cation</name>
        <dbReference type="ChEBI" id="CHEBI:60240"/>
        <label>1</label>
    </ligand>
</feature>
<organism evidence="9 10">
    <name type="scientific">Candidatus Pristimantibacillus lignocellulolyticus</name>
    <dbReference type="NCBI Taxonomy" id="2994561"/>
    <lineage>
        <taxon>Bacteria</taxon>
        <taxon>Bacillati</taxon>
        <taxon>Bacillota</taxon>
        <taxon>Bacilli</taxon>
        <taxon>Bacillales</taxon>
        <taxon>Paenibacillaceae</taxon>
        <taxon>Candidatus Pristimantibacillus</taxon>
    </lineage>
</organism>
<sequence length="258" mass="27938">MMQSIVPKTDAEIRRIARAGKIVAGCHKALADKCVPGATTESIDRFVDWYMVEHGAYPAQKGHKGYPFASCTSVNEVACHGFPSSYKLKKGDIITVDIVADYKGWKADSAWTYMIGEVSPQVRQLVKASKAAFRAGLAQAVVGNDISAIGSAIEQRAEKDGFHVIGSFIGHGIGKELHEPPHVHHVRTRASGIKLEEGMVITIEPILSVGSPQIYIAHDGWTARTVDHSLTSQFEHTVAITKAGPKILTKLGSTKRKT</sequence>
<protein>
    <recommendedName>
        <fullName evidence="6 7">Methionine aminopeptidase</fullName>
        <shortName evidence="6">MAP</shortName>
        <shortName evidence="6">MetAP</shortName>
        <ecNumber evidence="6 7">3.4.11.18</ecNumber>
    </recommendedName>
    <alternativeName>
        <fullName evidence="6">Peptidase M</fullName>
    </alternativeName>
</protein>
<dbReference type="NCBIfam" id="TIGR00500">
    <property type="entry name" value="met_pdase_I"/>
    <property type="match status" value="1"/>
</dbReference>
<comment type="catalytic activity">
    <reaction evidence="6 7">
        <text>Release of N-terminal amino acids, preferentially methionine, from peptides and arylamides.</text>
        <dbReference type="EC" id="3.4.11.18"/>
    </reaction>
</comment>
<dbReference type="SUPFAM" id="SSF55920">
    <property type="entry name" value="Creatinase/aminopeptidase"/>
    <property type="match status" value="1"/>
</dbReference>
<dbReference type="AlphaFoldDB" id="A0A9J6ZKK8"/>
<dbReference type="PANTHER" id="PTHR43330">
    <property type="entry name" value="METHIONINE AMINOPEPTIDASE"/>
    <property type="match status" value="1"/>
</dbReference>
<dbReference type="InterPro" id="IPR002467">
    <property type="entry name" value="Pept_M24A_MAP1"/>
</dbReference>
<dbReference type="InterPro" id="IPR036005">
    <property type="entry name" value="Creatinase/aminopeptidase-like"/>
</dbReference>
<dbReference type="GO" id="GO:0070006">
    <property type="term" value="F:metalloaminopeptidase activity"/>
    <property type="evidence" value="ECO:0007669"/>
    <property type="project" value="UniProtKB-UniRule"/>
</dbReference>
<evidence type="ECO:0000256" key="4">
    <source>
        <dbReference type="ARBA" id="ARBA00022723"/>
    </source>
</evidence>
<evidence type="ECO:0000259" key="8">
    <source>
        <dbReference type="Pfam" id="PF00557"/>
    </source>
</evidence>
<dbReference type="PROSITE" id="PS00680">
    <property type="entry name" value="MAP_1"/>
    <property type="match status" value="1"/>
</dbReference>
<keyword evidence="4 6" id="KW-0479">Metal-binding</keyword>
<dbReference type="GO" id="GO:0005829">
    <property type="term" value="C:cytosol"/>
    <property type="evidence" value="ECO:0007669"/>
    <property type="project" value="TreeGrafter"/>
</dbReference>
<feature type="binding site" evidence="6">
    <location>
        <position position="235"/>
    </location>
    <ligand>
        <name>a divalent metal cation</name>
        <dbReference type="ChEBI" id="CHEBI:60240"/>
        <label>2</label>
        <note>catalytic</note>
    </ligand>
</feature>
<evidence type="ECO:0000256" key="2">
    <source>
        <dbReference type="ARBA" id="ARBA00022438"/>
    </source>
</evidence>
<dbReference type="CDD" id="cd01086">
    <property type="entry name" value="MetAP1"/>
    <property type="match status" value="1"/>
</dbReference>
<evidence type="ECO:0000313" key="10">
    <source>
        <dbReference type="Proteomes" id="UP001056756"/>
    </source>
</evidence>
<evidence type="ECO:0000256" key="3">
    <source>
        <dbReference type="ARBA" id="ARBA00022670"/>
    </source>
</evidence>
<gene>
    <name evidence="6 9" type="primary">map</name>
    <name evidence="9" type="ORF">NAG76_09945</name>
</gene>
<comment type="function">
    <text evidence="1 6">Removes the N-terminal methionine from nascent proteins. The N-terminal methionine is often cleaved when the second residue in the primary sequence is small and uncharged (Met-Ala-, Cys, Gly, Pro, Ser, Thr, or Val). Requires deformylation of the N(alpha)-formylated initiator methionine before it can be hydrolyzed.</text>
</comment>
<feature type="binding site" evidence="6">
    <location>
        <position position="171"/>
    </location>
    <ligand>
        <name>a divalent metal cation</name>
        <dbReference type="ChEBI" id="CHEBI:60240"/>
        <label>2</label>
        <note>catalytic</note>
    </ligand>
</feature>
<name>A0A9J6ZKK8_9BACL</name>
<keyword evidence="5 6" id="KW-0378">Hydrolase</keyword>
<evidence type="ECO:0000256" key="6">
    <source>
        <dbReference type="HAMAP-Rule" id="MF_01974"/>
    </source>
</evidence>
<keyword evidence="3 6" id="KW-0645">Protease</keyword>
<dbReference type="HAMAP" id="MF_01974">
    <property type="entry name" value="MetAP_1"/>
    <property type="match status" value="1"/>
</dbReference>
<dbReference type="PANTHER" id="PTHR43330:SF17">
    <property type="entry name" value="METHIONINE AMINOPEPTIDASE"/>
    <property type="match status" value="1"/>
</dbReference>